<dbReference type="InParanoid" id="K3Y3M3"/>
<dbReference type="InterPro" id="IPR039609">
    <property type="entry name" value="VQ_15/22"/>
</dbReference>
<protein>
    <recommendedName>
        <fullName evidence="2">VQ domain-containing protein</fullName>
    </recommendedName>
</protein>
<evidence type="ECO:0000313" key="3">
    <source>
        <dbReference type="EnsemblPlants" id="KQL12074"/>
    </source>
</evidence>
<dbReference type="Gramene" id="KQL12074">
    <property type="protein sequence ID" value="KQL12074"/>
    <property type="gene ID" value="SETIT_008810mg"/>
</dbReference>
<organism evidence="3 4">
    <name type="scientific">Setaria italica</name>
    <name type="common">Foxtail millet</name>
    <name type="synonym">Panicum italicum</name>
    <dbReference type="NCBI Taxonomy" id="4555"/>
    <lineage>
        <taxon>Eukaryota</taxon>
        <taxon>Viridiplantae</taxon>
        <taxon>Streptophyta</taxon>
        <taxon>Embryophyta</taxon>
        <taxon>Tracheophyta</taxon>
        <taxon>Spermatophyta</taxon>
        <taxon>Magnoliopsida</taxon>
        <taxon>Liliopsida</taxon>
        <taxon>Poales</taxon>
        <taxon>Poaceae</taxon>
        <taxon>PACMAD clade</taxon>
        <taxon>Panicoideae</taxon>
        <taxon>Panicodae</taxon>
        <taxon>Paniceae</taxon>
        <taxon>Cenchrinae</taxon>
        <taxon>Setaria</taxon>
    </lineage>
</organism>
<dbReference type="HOGENOM" id="CLU_673682_0_0_1"/>
<feature type="region of interest" description="Disordered" evidence="1">
    <location>
        <begin position="213"/>
        <end position="260"/>
    </location>
</feature>
<sequence length="409" mass="42239">FRRSFPAAGDLGEQVLGRPAAPPPHRTNARSPVKWTASWYVPAEIPIRIQDASPCGSDVTAASKPTKPGTAAGCQRRRRGGTGRPRHGGVDPTHLCHVPLVGGPQQAGGRISDASRKVGKLPRGKAAIKLHDRDASADPGRRTEAHGDPTNGDVRLTSPGSSSRSDQPAAMAMSDTGSSFAQWAELYHHDPSLPTADDTVAAGSPGDMFAAATAAASPPTSGGSGGSPTKAAAAAHHQQLGIDGPRVGKPARRRSRASRRAPVTLLNTDTANFRAMVQQFTGIPAPPAGAFGGPVINFAGDYGFPPSSGVMSFDHHHHNLHRSHGAPPPAVPLQDQLLRRQQQYTGGAFGGYNSSLLHGGGGDLFASHGLASAEDRMLLQSIQQAAAAHHHHMPPASAANAAGATGFFA</sequence>
<evidence type="ECO:0000256" key="1">
    <source>
        <dbReference type="SAM" id="MobiDB-lite"/>
    </source>
</evidence>
<dbReference type="Proteomes" id="UP000004995">
    <property type="component" value="Unassembled WGS sequence"/>
</dbReference>
<evidence type="ECO:0000259" key="2">
    <source>
        <dbReference type="Pfam" id="PF05678"/>
    </source>
</evidence>
<evidence type="ECO:0000313" key="4">
    <source>
        <dbReference type="Proteomes" id="UP000004995"/>
    </source>
</evidence>
<feature type="compositionally biased region" description="Basic and acidic residues" evidence="1">
    <location>
        <begin position="129"/>
        <end position="147"/>
    </location>
</feature>
<dbReference type="InterPro" id="IPR008889">
    <property type="entry name" value="VQ"/>
</dbReference>
<dbReference type="PANTHER" id="PTHR33179:SF29">
    <property type="entry name" value="OS06G0666400 PROTEIN"/>
    <property type="match status" value="1"/>
</dbReference>
<dbReference type="STRING" id="4555.K3Y3M3"/>
<feature type="region of interest" description="Disordered" evidence="1">
    <location>
        <begin position="52"/>
        <end position="175"/>
    </location>
</feature>
<dbReference type="EnsemblPlants" id="KQL12074">
    <property type="protein sequence ID" value="KQL12074"/>
    <property type="gene ID" value="SETIT_008810mg"/>
</dbReference>
<dbReference type="PANTHER" id="PTHR33179">
    <property type="entry name" value="VQ MOTIF-CONTAINING PROTEIN"/>
    <property type="match status" value="1"/>
</dbReference>
<dbReference type="AlphaFoldDB" id="K3Y3M3"/>
<feature type="compositionally biased region" description="Basic residues" evidence="1">
    <location>
        <begin position="249"/>
        <end position="259"/>
    </location>
</feature>
<dbReference type="EMBL" id="AGNK02002688">
    <property type="status" value="NOT_ANNOTATED_CDS"/>
    <property type="molecule type" value="Genomic_DNA"/>
</dbReference>
<feature type="compositionally biased region" description="Basic residues" evidence="1">
    <location>
        <begin position="117"/>
        <end position="128"/>
    </location>
</feature>
<dbReference type="eggNOG" id="ENOG502S4XE">
    <property type="taxonomic scope" value="Eukaryota"/>
</dbReference>
<feature type="domain" description="VQ" evidence="2">
    <location>
        <begin position="264"/>
        <end position="287"/>
    </location>
</feature>
<reference evidence="3" key="2">
    <citation type="submission" date="2018-08" db="UniProtKB">
        <authorList>
            <consortium name="EnsemblPlants"/>
        </authorList>
    </citation>
    <scope>IDENTIFICATION</scope>
    <source>
        <strain evidence="3">Yugu1</strain>
    </source>
</reference>
<proteinExistence type="predicted"/>
<dbReference type="Pfam" id="PF05678">
    <property type="entry name" value="VQ"/>
    <property type="match status" value="1"/>
</dbReference>
<feature type="compositionally biased region" description="Basic residues" evidence="1">
    <location>
        <begin position="75"/>
        <end position="87"/>
    </location>
</feature>
<name>K3Y3M3_SETIT</name>
<reference evidence="4" key="1">
    <citation type="journal article" date="2012" name="Nat. Biotechnol.">
        <title>Reference genome sequence of the model plant Setaria.</title>
        <authorList>
            <person name="Bennetzen J.L."/>
            <person name="Schmutz J."/>
            <person name="Wang H."/>
            <person name="Percifield R."/>
            <person name="Hawkins J."/>
            <person name="Pontaroli A.C."/>
            <person name="Estep M."/>
            <person name="Feng L."/>
            <person name="Vaughn J.N."/>
            <person name="Grimwood J."/>
            <person name="Jenkins J."/>
            <person name="Barry K."/>
            <person name="Lindquist E."/>
            <person name="Hellsten U."/>
            <person name="Deshpande S."/>
            <person name="Wang X."/>
            <person name="Wu X."/>
            <person name="Mitros T."/>
            <person name="Triplett J."/>
            <person name="Yang X."/>
            <person name="Ye C.Y."/>
            <person name="Mauro-Herrera M."/>
            <person name="Wang L."/>
            <person name="Li P."/>
            <person name="Sharma M."/>
            <person name="Sharma R."/>
            <person name="Ronald P.C."/>
            <person name="Panaud O."/>
            <person name="Kellogg E.A."/>
            <person name="Brutnell T.P."/>
            <person name="Doust A.N."/>
            <person name="Tuskan G.A."/>
            <person name="Rokhsar D."/>
            <person name="Devos K.M."/>
        </authorList>
    </citation>
    <scope>NUCLEOTIDE SEQUENCE [LARGE SCALE GENOMIC DNA]</scope>
    <source>
        <strain evidence="4">cv. Yugu1</strain>
    </source>
</reference>
<feature type="region of interest" description="Disordered" evidence="1">
    <location>
        <begin position="1"/>
        <end position="34"/>
    </location>
</feature>
<feature type="compositionally biased region" description="Low complexity" evidence="1">
    <location>
        <begin position="213"/>
        <end position="235"/>
    </location>
</feature>
<accession>K3Y3M3</accession>
<keyword evidence="4" id="KW-1185">Reference proteome</keyword>